<reference evidence="1" key="1">
    <citation type="submission" date="2020-08" db="EMBL/GenBank/DDBJ databases">
        <title>Bridging the membrane lipid divide: bacteria of the FCB group superphylum have the potential to synthesize archaeal ether lipids.</title>
        <authorList>
            <person name="Villanueva L."/>
            <person name="von Meijenfeldt F.A.B."/>
            <person name="Westbye A.B."/>
            <person name="Yadav S."/>
            <person name="Hopmans E.C."/>
            <person name="Dutilh B.E."/>
            <person name="Sinninghe Damste J.S."/>
        </authorList>
    </citation>
    <scope>NUCLEOTIDE SEQUENCE</scope>
    <source>
        <strain evidence="1">NIOZ-UU159</strain>
    </source>
</reference>
<gene>
    <name evidence="1" type="ORF">NIOZUU159_00063</name>
</gene>
<evidence type="ECO:0000313" key="1">
    <source>
        <dbReference type="EMBL" id="QPI16574.1"/>
    </source>
</evidence>
<accession>A0A7S9XE47</accession>
<sequence length="63" mass="7643">MLDYKFYRIVSNYHNIIVNNKSNNVRRSLINNLLTKYKINENKMLANSIMIYMYSHLMYFGCL</sequence>
<protein>
    <submittedName>
        <fullName evidence="1">Uncharacterized protein</fullName>
    </submittedName>
</protein>
<dbReference type="EMBL" id="MW030581">
    <property type="protein sequence ID" value="QPI16574.1"/>
    <property type="molecule type" value="Genomic_DNA"/>
</dbReference>
<name>A0A7S9XE47_9VIRU</name>
<proteinExistence type="predicted"/>
<organism evidence="1">
    <name type="scientific">Virus NIOZ-UU159</name>
    <dbReference type="NCBI Taxonomy" id="2763270"/>
    <lineage>
        <taxon>Viruses</taxon>
    </lineage>
</organism>